<evidence type="ECO:0000313" key="3">
    <source>
        <dbReference type="Proteomes" id="UP000631694"/>
    </source>
</evidence>
<evidence type="ECO:0008006" key="4">
    <source>
        <dbReference type="Google" id="ProtNLM"/>
    </source>
</evidence>
<accession>A0A931I618</accession>
<feature type="chain" id="PRO_5036967705" description="Beta/Gamma crystallin" evidence="1">
    <location>
        <begin position="22"/>
        <end position="127"/>
    </location>
</feature>
<dbReference type="Proteomes" id="UP000631694">
    <property type="component" value="Unassembled WGS sequence"/>
</dbReference>
<name>A0A931I618_9HYPH</name>
<organism evidence="2 3">
    <name type="scientific">Methylobrevis albus</name>
    <dbReference type="NCBI Taxonomy" id="2793297"/>
    <lineage>
        <taxon>Bacteria</taxon>
        <taxon>Pseudomonadati</taxon>
        <taxon>Pseudomonadota</taxon>
        <taxon>Alphaproteobacteria</taxon>
        <taxon>Hyphomicrobiales</taxon>
        <taxon>Pleomorphomonadaceae</taxon>
        <taxon>Methylobrevis</taxon>
    </lineage>
</organism>
<feature type="signal peptide" evidence="1">
    <location>
        <begin position="1"/>
        <end position="21"/>
    </location>
</feature>
<dbReference type="AlphaFoldDB" id="A0A931I618"/>
<gene>
    <name evidence="2" type="ORF">I5731_18690</name>
</gene>
<keyword evidence="3" id="KW-1185">Reference proteome</keyword>
<proteinExistence type="predicted"/>
<comment type="caution">
    <text evidence="2">The sequence shown here is derived from an EMBL/GenBank/DDBJ whole genome shotgun (WGS) entry which is preliminary data.</text>
</comment>
<protein>
    <recommendedName>
        <fullName evidence="4">Beta/Gamma crystallin</fullName>
    </recommendedName>
</protein>
<keyword evidence="1" id="KW-0732">Signal</keyword>
<dbReference type="Gene3D" id="2.30.30.40">
    <property type="entry name" value="SH3 Domains"/>
    <property type="match status" value="1"/>
</dbReference>
<dbReference type="RefSeq" id="WP_197312927.1">
    <property type="nucleotide sequence ID" value="NZ_JADZLT010000056.1"/>
</dbReference>
<dbReference type="PROSITE" id="PS51318">
    <property type="entry name" value="TAT"/>
    <property type="match status" value="1"/>
</dbReference>
<dbReference type="EMBL" id="JADZLT010000056">
    <property type="protein sequence ID" value="MBH0239855.1"/>
    <property type="molecule type" value="Genomic_DNA"/>
</dbReference>
<reference evidence="2" key="1">
    <citation type="submission" date="2020-12" db="EMBL/GenBank/DDBJ databases">
        <title>Methylobrevis albus sp. nov., isolated from fresh water lack sediment.</title>
        <authorList>
            <person name="Zou Q."/>
        </authorList>
    </citation>
    <scope>NUCLEOTIDE SEQUENCE</scope>
    <source>
        <strain evidence="2">L22</strain>
    </source>
</reference>
<evidence type="ECO:0000256" key="1">
    <source>
        <dbReference type="SAM" id="SignalP"/>
    </source>
</evidence>
<sequence length="127" mass="13365">MSASRMLRSQMLRLLAVAAVAAGLVAAGLAASHAQSPSPYDMTFKAYNAPAGGVPLRSGMDDSAGVVGTIPANAAGIVLRWCRKEFGFGEWQFGDAAVKRKALDQRWCEVSYNGRVGNVHGSKLAPE</sequence>
<evidence type="ECO:0000313" key="2">
    <source>
        <dbReference type="EMBL" id="MBH0239855.1"/>
    </source>
</evidence>
<dbReference type="InterPro" id="IPR006311">
    <property type="entry name" value="TAT_signal"/>
</dbReference>